<dbReference type="InterPro" id="IPR001750">
    <property type="entry name" value="ND/Mrp_TM"/>
</dbReference>
<protein>
    <submittedName>
        <fullName evidence="11">Multisubunit sodium/proton antiporter, MrpD subunit</fullName>
    </submittedName>
</protein>
<feature type="domain" description="NADH:quinone oxidoreductase/Mrp antiporter transmembrane" evidence="10">
    <location>
        <begin position="127"/>
        <end position="424"/>
    </location>
</feature>
<dbReference type="EMBL" id="FOXA01000006">
    <property type="protein sequence ID" value="SFP39700.1"/>
    <property type="molecule type" value="Genomic_DNA"/>
</dbReference>
<feature type="transmembrane region" description="Helical" evidence="9">
    <location>
        <begin position="376"/>
        <end position="393"/>
    </location>
</feature>
<evidence type="ECO:0000256" key="9">
    <source>
        <dbReference type="SAM" id="Phobius"/>
    </source>
</evidence>
<evidence type="ECO:0000313" key="11">
    <source>
        <dbReference type="EMBL" id="SFP39700.1"/>
    </source>
</evidence>
<name>A0A1I5Q0Y1_9RHOB</name>
<evidence type="ECO:0000259" key="10">
    <source>
        <dbReference type="Pfam" id="PF00361"/>
    </source>
</evidence>
<evidence type="ECO:0000256" key="8">
    <source>
        <dbReference type="RuleBase" id="RU000320"/>
    </source>
</evidence>
<feature type="transmembrane region" description="Helical" evidence="9">
    <location>
        <begin position="204"/>
        <end position="227"/>
    </location>
</feature>
<keyword evidence="6 9" id="KW-1133">Transmembrane helix</keyword>
<dbReference type="InterPro" id="IPR050586">
    <property type="entry name" value="CPA3_Na-H_Antiporter_D"/>
</dbReference>
<dbReference type="AlphaFoldDB" id="A0A1I5Q0Y1"/>
<evidence type="ECO:0000256" key="2">
    <source>
        <dbReference type="ARBA" id="ARBA00004651"/>
    </source>
</evidence>
<evidence type="ECO:0000256" key="1">
    <source>
        <dbReference type="ARBA" id="ARBA00002378"/>
    </source>
</evidence>
<dbReference type="GO" id="GO:0008137">
    <property type="term" value="F:NADH dehydrogenase (ubiquinone) activity"/>
    <property type="evidence" value="ECO:0007669"/>
    <property type="project" value="InterPro"/>
</dbReference>
<dbReference type="OrthoDB" id="9768329at2"/>
<dbReference type="PANTHER" id="PTHR42703">
    <property type="entry name" value="NADH DEHYDROGENASE"/>
    <property type="match status" value="1"/>
</dbReference>
<dbReference type="InterPro" id="IPR003918">
    <property type="entry name" value="NADH_UbQ_OxRdtase"/>
</dbReference>
<feature type="transmembrane region" description="Helical" evidence="9">
    <location>
        <begin position="298"/>
        <end position="318"/>
    </location>
</feature>
<keyword evidence="12" id="KW-1185">Reference proteome</keyword>
<feature type="transmembrane region" description="Helical" evidence="9">
    <location>
        <begin position="239"/>
        <end position="259"/>
    </location>
</feature>
<accession>A0A1I5Q0Y1</accession>
<feature type="transmembrane region" description="Helical" evidence="9">
    <location>
        <begin position="338"/>
        <end position="356"/>
    </location>
</feature>
<proteinExistence type="inferred from homology"/>
<dbReference type="PANTHER" id="PTHR42703:SF1">
    <property type="entry name" value="NA(+)_H(+) ANTIPORTER SUBUNIT D1"/>
    <property type="match status" value="1"/>
</dbReference>
<feature type="transmembrane region" description="Helical" evidence="9">
    <location>
        <begin position="77"/>
        <end position="95"/>
    </location>
</feature>
<feature type="transmembrane region" description="Helical" evidence="9">
    <location>
        <begin position="107"/>
        <end position="125"/>
    </location>
</feature>
<evidence type="ECO:0000256" key="3">
    <source>
        <dbReference type="ARBA" id="ARBA00005346"/>
    </source>
</evidence>
<evidence type="ECO:0000256" key="7">
    <source>
        <dbReference type="ARBA" id="ARBA00023136"/>
    </source>
</evidence>
<feature type="transmembrane region" description="Helical" evidence="9">
    <location>
        <begin position="29"/>
        <end position="49"/>
    </location>
</feature>
<feature type="transmembrane region" description="Helical" evidence="9">
    <location>
        <begin position="131"/>
        <end position="151"/>
    </location>
</feature>
<keyword evidence="4" id="KW-1003">Cell membrane</keyword>
<feature type="transmembrane region" description="Helical" evidence="9">
    <location>
        <begin position="271"/>
        <end position="291"/>
    </location>
</feature>
<dbReference type="STRING" id="441119.SAMN04488047_10611"/>
<feature type="transmembrane region" description="Helical" evidence="9">
    <location>
        <begin position="163"/>
        <end position="184"/>
    </location>
</feature>
<dbReference type="Proteomes" id="UP000199356">
    <property type="component" value="Unassembled WGS sequence"/>
</dbReference>
<evidence type="ECO:0000256" key="6">
    <source>
        <dbReference type="ARBA" id="ARBA00022989"/>
    </source>
</evidence>
<feature type="transmembrane region" description="Helical" evidence="9">
    <location>
        <begin position="454"/>
        <end position="476"/>
    </location>
</feature>
<evidence type="ECO:0000256" key="4">
    <source>
        <dbReference type="ARBA" id="ARBA00022475"/>
    </source>
</evidence>
<organism evidence="11 12">
    <name type="scientific">Tranquillimonas alkanivorans</name>
    <dbReference type="NCBI Taxonomy" id="441119"/>
    <lineage>
        <taxon>Bacteria</taxon>
        <taxon>Pseudomonadati</taxon>
        <taxon>Pseudomonadota</taxon>
        <taxon>Alphaproteobacteria</taxon>
        <taxon>Rhodobacterales</taxon>
        <taxon>Roseobacteraceae</taxon>
        <taxon>Tranquillimonas</taxon>
    </lineage>
</organism>
<sequence length="490" mass="51040">MIAMAPVFCIIVPLAAAFASVVRPLPRPLVGLAILVVLGLTGMTVAEVWQQGAHRIPVGGWQAPLGIALVVDGLSGALLATTALVMTAVLLAALPEFADRDRETRKGWAFWPLAFLVWAALNAAFLSGDLFNIYVSLEFLTLATLALVSLEETAEALEAAMRYALFALFGSLAYLLGVVLLYAAHGTLDIALLSQADLQGTNSIVAAALITTGLAAKTALFPFHAWLPPAHAGAPAPASAMLSGLVPKAPFFVLIRFWFDVAPDLPGEAALQFIGTLGAAAIVYGSVLAMRQTQLKRLVAYSTVAQLGYLFLIFPLAGGDGLSQVWSAGAWTGATFHAVSHALAKAAMFLAAGLVVHAAGHDRVSAMNGLTQSMPMTAFAFGLASVTIMGLPPSGGFVAKYLLLTAAFSSGQFIWAAVIVAGGVLAAGYVFRPLSRTFFHGHVQTVAVPRRQQAVPLTLAALALLLGIVSSAPYAFLQTGRPIAAEEGLE</sequence>
<keyword evidence="7 9" id="KW-0472">Membrane</keyword>
<keyword evidence="5 8" id="KW-0812">Transmembrane</keyword>
<dbReference type="GO" id="GO:0042773">
    <property type="term" value="P:ATP synthesis coupled electron transport"/>
    <property type="evidence" value="ECO:0007669"/>
    <property type="project" value="InterPro"/>
</dbReference>
<comment type="function">
    <text evidence="1">NDH-1 shuttles electrons from NADH, via FMN and iron-sulfur (Fe-S) centers, to quinones in the respiratory chain. The immediate electron acceptor for the enzyme in this species is believed to be ubiquinone. Couples the redox reaction to proton translocation (for every two electrons transferred, four hydrogen ions are translocated across the cytoplasmic membrane), and thus conserves the redox energy in a proton gradient.</text>
</comment>
<dbReference type="Pfam" id="PF00361">
    <property type="entry name" value="Proton_antipo_M"/>
    <property type="match status" value="1"/>
</dbReference>
<dbReference type="GO" id="GO:0005886">
    <property type="term" value="C:plasma membrane"/>
    <property type="evidence" value="ECO:0007669"/>
    <property type="project" value="UniProtKB-SubCell"/>
</dbReference>
<gene>
    <name evidence="11" type="ORF">SAMN04488047_10611</name>
</gene>
<feature type="transmembrane region" description="Helical" evidence="9">
    <location>
        <begin position="413"/>
        <end position="434"/>
    </location>
</feature>
<reference evidence="11 12" key="1">
    <citation type="submission" date="2016-10" db="EMBL/GenBank/DDBJ databases">
        <authorList>
            <person name="de Groot N.N."/>
        </authorList>
    </citation>
    <scope>NUCLEOTIDE SEQUENCE [LARGE SCALE GENOMIC DNA]</scope>
    <source>
        <strain evidence="11 12">DSM 19547</strain>
    </source>
</reference>
<comment type="similarity">
    <text evidence="3">Belongs to the CPA3 antiporters (TC 2.A.63) subunit D family.</text>
</comment>
<evidence type="ECO:0000256" key="5">
    <source>
        <dbReference type="ARBA" id="ARBA00022692"/>
    </source>
</evidence>
<comment type="subcellular location">
    <subcellularLocation>
        <location evidence="2">Cell membrane</location>
        <topology evidence="2">Multi-pass membrane protein</topology>
    </subcellularLocation>
    <subcellularLocation>
        <location evidence="8">Membrane</location>
        <topology evidence="8">Multi-pass membrane protein</topology>
    </subcellularLocation>
</comment>
<evidence type="ECO:0000313" key="12">
    <source>
        <dbReference type="Proteomes" id="UP000199356"/>
    </source>
</evidence>
<dbReference type="PRINTS" id="PR01437">
    <property type="entry name" value="NUOXDRDTASE4"/>
</dbReference>